<reference evidence="2" key="1">
    <citation type="submission" date="2015-04" db="UniProtKB">
        <authorList>
            <consortium name="EnsemblPlants"/>
        </authorList>
    </citation>
    <scope>IDENTIFICATION</scope>
</reference>
<dbReference type="Gramene" id="OGLUM02G05890.1">
    <property type="protein sequence ID" value="OGLUM02G05890.1"/>
    <property type="gene ID" value="OGLUM02G05890"/>
</dbReference>
<dbReference type="Pfam" id="PF08387">
    <property type="entry name" value="FBD"/>
    <property type="match status" value="1"/>
</dbReference>
<dbReference type="eggNOG" id="ENOG502SVTR">
    <property type="taxonomic scope" value="Eukaryota"/>
</dbReference>
<evidence type="ECO:0000313" key="2">
    <source>
        <dbReference type="EnsemblPlants" id="OGLUM02G05890.1"/>
    </source>
</evidence>
<dbReference type="PANTHER" id="PTHR32141:SF105">
    <property type="entry name" value="OS02G0178200 PROTEIN"/>
    <property type="match status" value="1"/>
</dbReference>
<dbReference type="InterPro" id="IPR053781">
    <property type="entry name" value="F-box_AtFBL13-like"/>
</dbReference>
<dbReference type="SUPFAM" id="SSF81383">
    <property type="entry name" value="F-box domain"/>
    <property type="match status" value="1"/>
</dbReference>
<proteinExistence type="predicted"/>
<name>A0A0D9YN73_9ORYZ</name>
<evidence type="ECO:0000313" key="3">
    <source>
        <dbReference type="Proteomes" id="UP000026961"/>
    </source>
</evidence>
<dbReference type="InterPro" id="IPR036047">
    <property type="entry name" value="F-box-like_dom_sf"/>
</dbReference>
<dbReference type="Proteomes" id="UP000026961">
    <property type="component" value="Chromosome 2"/>
</dbReference>
<dbReference type="Gene3D" id="1.20.1280.50">
    <property type="match status" value="1"/>
</dbReference>
<dbReference type="InterPro" id="IPR001810">
    <property type="entry name" value="F-box_dom"/>
</dbReference>
<accession>A0A0D9YN73</accession>
<dbReference type="SUPFAM" id="SSF52047">
    <property type="entry name" value="RNI-like"/>
    <property type="match status" value="1"/>
</dbReference>
<feature type="domain" description="F-box" evidence="1">
    <location>
        <begin position="76"/>
        <end position="123"/>
    </location>
</feature>
<dbReference type="HOGENOM" id="CLU_023151_4_2_1"/>
<dbReference type="PANTHER" id="PTHR32141">
    <property type="match status" value="1"/>
</dbReference>
<dbReference type="PROSITE" id="PS50181">
    <property type="entry name" value="FBOX"/>
    <property type="match status" value="1"/>
</dbReference>
<evidence type="ECO:0000259" key="1">
    <source>
        <dbReference type="PROSITE" id="PS50181"/>
    </source>
</evidence>
<reference evidence="2" key="2">
    <citation type="submission" date="2018-05" db="EMBL/GenBank/DDBJ databases">
        <title>OgluRS3 (Oryza glumaepatula Reference Sequence Version 3).</title>
        <authorList>
            <person name="Zhang J."/>
            <person name="Kudrna D."/>
            <person name="Lee S."/>
            <person name="Talag J."/>
            <person name="Welchert J."/>
            <person name="Wing R.A."/>
        </authorList>
    </citation>
    <scope>NUCLEOTIDE SEQUENCE [LARGE SCALE GENOMIC DNA]</scope>
</reference>
<sequence>MSLPRLAAFYWPRLRAADRDDVRAAGMGHGLDPEGITITPLMDMVLGFLYQSIPRPPVSASASLSAAAATGDGGGDDRISLLPDDILRAVVSRLPAKDGARTSVLSSRWRRLWRSTPLVLVDTHLLLRRGGGRPARVGAASRAVADAVSRVLEAHPGPFPFVSLSCSFIGDDAQRGVAARWLDLLAAKGVEHLVFVNRPCPLPGVTLPAALFNCSSLRRLYIGSWELPDTASIPLPRAAAAAAFPNLRELVLGCVVMVDGDLPFLLAASPALETLAVFGILNTLRARLSSGSLRCAQFCLSFMEEVAVLDAPRLERLFLWRNIKNTRVKIGHAPQLRMLGYLQPGVHQLEIGNTIIKARTIVRPGTTVPSVNMLALHLHFGVRNEVKMLPSFLRCFPNVETLCVESEEAPGRTSNIDVNFWQEAGPIECVQSHLKMMILREFQGEESELSFLKFVGENARVLEKMVIVMKLGRYSAPEEVAAKVMDLQSAKWAREGNKLGFLISRLRAGGSAWSLRDGTDLSCDDPFMCL</sequence>
<dbReference type="InterPro" id="IPR006566">
    <property type="entry name" value="FBD"/>
</dbReference>
<dbReference type="AlphaFoldDB" id="A0A0D9YN73"/>
<protein>
    <recommendedName>
        <fullName evidence="1">F-box domain-containing protein</fullName>
    </recommendedName>
</protein>
<dbReference type="InterPro" id="IPR055411">
    <property type="entry name" value="LRR_FXL15/At3g58940/PEG3-like"/>
</dbReference>
<organism evidence="2">
    <name type="scientific">Oryza glumipatula</name>
    <dbReference type="NCBI Taxonomy" id="40148"/>
    <lineage>
        <taxon>Eukaryota</taxon>
        <taxon>Viridiplantae</taxon>
        <taxon>Streptophyta</taxon>
        <taxon>Embryophyta</taxon>
        <taxon>Tracheophyta</taxon>
        <taxon>Spermatophyta</taxon>
        <taxon>Magnoliopsida</taxon>
        <taxon>Liliopsida</taxon>
        <taxon>Poales</taxon>
        <taxon>Poaceae</taxon>
        <taxon>BOP clade</taxon>
        <taxon>Oryzoideae</taxon>
        <taxon>Oryzeae</taxon>
        <taxon>Oryzinae</taxon>
        <taxon>Oryza</taxon>
    </lineage>
</organism>
<keyword evidence="3" id="KW-1185">Reference proteome</keyword>
<dbReference type="InterPro" id="IPR055302">
    <property type="entry name" value="F-box_dom-containing"/>
</dbReference>
<dbReference type="Pfam" id="PF24758">
    <property type="entry name" value="LRR_At5g56370"/>
    <property type="match status" value="1"/>
</dbReference>
<dbReference type="Pfam" id="PF00646">
    <property type="entry name" value="F-box"/>
    <property type="match status" value="1"/>
</dbReference>
<dbReference type="STRING" id="40148.A0A0D9YN73"/>
<dbReference type="CDD" id="cd22160">
    <property type="entry name" value="F-box_AtFBL13-like"/>
    <property type="match status" value="1"/>
</dbReference>
<dbReference type="EnsemblPlants" id="OGLUM02G05890.1">
    <property type="protein sequence ID" value="OGLUM02G05890.1"/>
    <property type="gene ID" value="OGLUM02G05890"/>
</dbReference>
<dbReference type="Gene3D" id="3.80.10.10">
    <property type="entry name" value="Ribonuclease Inhibitor"/>
    <property type="match status" value="1"/>
</dbReference>
<dbReference type="InterPro" id="IPR032675">
    <property type="entry name" value="LRR_dom_sf"/>
</dbReference>